<feature type="domain" description="Dienelactone hydrolase" evidence="3">
    <location>
        <begin position="348"/>
        <end position="450"/>
    </location>
</feature>
<feature type="transmembrane region" description="Helical" evidence="2">
    <location>
        <begin position="101"/>
        <end position="121"/>
    </location>
</feature>
<proteinExistence type="predicted"/>
<reference evidence="4 5" key="1">
    <citation type="submission" date="2019-02" db="EMBL/GenBank/DDBJ databases">
        <title>Pedobacter sp. RP-1-14 sp. nov., isolated from Arctic soil.</title>
        <authorList>
            <person name="Dahal R.H."/>
        </authorList>
    </citation>
    <scope>NUCLEOTIDE SEQUENCE [LARGE SCALE GENOMIC DNA]</scope>
    <source>
        <strain evidence="4 5">RP-1-14</strain>
    </source>
</reference>
<dbReference type="Gene3D" id="3.40.50.1820">
    <property type="entry name" value="alpha/beta hydrolase"/>
    <property type="match status" value="1"/>
</dbReference>
<accession>A0A4R0NQ30</accession>
<dbReference type="InterPro" id="IPR002925">
    <property type="entry name" value="Dienelactn_hydro"/>
</dbReference>
<dbReference type="Pfam" id="PF01738">
    <property type="entry name" value="DLH"/>
    <property type="match status" value="1"/>
</dbReference>
<feature type="transmembrane region" description="Helical" evidence="2">
    <location>
        <begin position="165"/>
        <end position="185"/>
    </location>
</feature>
<keyword evidence="2" id="KW-0812">Transmembrane</keyword>
<dbReference type="SUPFAM" id="SSF53474">
    <property type="entry name" value="alpha/beta-Hydrolases"/>
    <property type="match status" value="1"/>
</dbReference>
<feature type="transmembrane region" description="Helical" evidence="2">
    <location>
        <begin position="37"/>
        <end position="58"/>
    </location>
</feature>
<evidence type="ECO:0000256" key="1">
    <source>
        <dbReference type="ARBA" id="ARBA00022729"/>
    </source>
</evidence>
<feature type="transmembrane region" description="Helical" evidence="2">
    <location>
        <begin position="70"/>
        <end position="89"/>
    </location>
</feature>
<organism evidence="4 5">
    <name type="scientific">Pedobacter psychroterrae</name>
    <dbReference type="NCBI Taxonomy" id="2530453"/>
    <lineage>
        <taxon>Bacteria</taxon>
        <taxon>Pseudomonadati</taxon>
        <taxon>Bacteroidota</taxon>
        <taxon>Sphingobacteriia</taxon>
        <taxon>Sphingobacteriales</taxon>
        <taxon>Sphingobacteriaceae</taxon>
        <taxon>Pedobacter</taxon>
    </lineage>
</organism>
<dbReference type="PANTHER" id="PTHR43037:SF1">
    <property type="entry name" value="BLL1128 PROTEIN"/>
    <property type="match status" value="1"/>
</dbReference>
<keyword evidence="5" id="KW-1185">Reference proteome</keyword>
<dbReference type="PANTHER" id="PTHR43037">
    <property type="entry name" value="UNNAMED PRODUCT-RELATED"/>
    <property type="match status" value="1"/>
</dbReference>
<dbReference type="RefSeq" id="WP_131595886.1">
    <property type="nucleotide sequence ID" value="NZ_SJSL01000002.1"/>
</dbReference>
<protein>
    <recommendedName>
        <fullName evidence="3">Dienelactone hydrolase domain-containing protein</fullName>
    </recommendedName>
</protein>
<keyword evidence="1" id="KW-0732">Signal</keyword>
<gene>
    <name evidence="4" type="ORF">EZ437_10555</name>
</gene>
<sequence length="472" mass="52565">MTKRFYNLINLLLGIVIFAGLIQTALRFVLGSSLFVQGSFLTFFVVEMGVSLFMTAFVMKYYWLKQYKPVFFTAGLLVLCSLIHAGIIYSTLSNLQQHPLYLTTLQIQVAVSLLYGLCLIFSNSGKRFWLRTAGIYLIIISLPTVLSIIWLLQDQSVQTAAAIEQFAPWVGLFASLSPIFLILNFRDEARGLEEHPNTPAANSFSEQWYVLAIIMGLAVFAVGFKLAHDAYWSRHWGDQNFKQTKELADKFEARVFVGSKGDTLYYRLLKPLNYDTTKKYPLLVSLPYGGQPGTDKIRQLEGAAAAELLSSKENREKYPAFIFVPNCPAGSGWGGIPGYPSVDSLVYEAITSLNSEPGLDVKRRYVTGISRGGYGAWNFISKRPDLFAAAIPVCGGGDPSFAARAVDVAVWAFHGEDDKNVPVSGSREMIKAIEKAGGHPKYTEFANEGHNIWYQTSITPGLWDWLFAQQQD</sequence>
<name>A0A4R0NQ30_9SPHI</name>
<feature type="transmembrane region" description="Helical" evidence="2">
    <location>
        <begin position="133"/>
        <end position="153"/>
    </location>
</feature>
<dbReference type="InterPro" id="IPR050955">
    <property type="entry name" value="Plant_Biomass_Hydrol_Est"/>
</dbReference>
<dbReference type="OrthoDB" id="9764953at2"/>
<keyword evidence="2" id="KW-0472">Membrane</keyword>
<comment type="caution">
    <text evidence="4">The sequence shown here is derived from an EMBL/GenBank/DDBJ whole genome shotgun (WGS) entry which is preliminary data.</text>
</comment>
<evidence type="ECO:0000313" key="5">
    <source>
        <dbReference type="Proteomes" id="UP000293347"/>
    </source>
</evidence>
<feature type="transmembrane region" description="Helical" evidence="2">
    <location>
        <begin position="206"/>
        <end position="224"/>
    </location>
</feature>
<evidence type="ECO:0000256" key="2">
    <source>
        <dbReference type="SAM" id="Phobius"/>
    </source>
</evidence>
<evidence type="ECO:0000313" key="4">
    <source>
        <dbReference type="EMBL" id="TCD01194.1"/>
    </source>
</evidence>
<evidence type="ECO:0000259" key="3">
    <source>
        <dbReference type="Pfam" id="PF01738"/>
    </source>
</evidence>
<dbReference type="AlphaFoldDB" id="A0A4R0NQ30"/>
<dbReference type="Proteomes" id="UP000293347">
    <property type="component" value="Unassembled WGS sequence"/>
</dbReference>
<dbReference type="GO" id="GO:0016787">
    <property type="term" value="F:hydrolase activity"/>
    <property type="evidence" value="ECO:0007669"/>
    <property type="project" value="InterPro"/>
</dbReference>
<dbReference type="EMBL" id="SJSL01000002">
    <property type="protein sequence ID" value="TCD01194.1"/>
    <property type="molecule type" value="Genomic_DNA"/>
</dbReference>
<keyword evidence="2" id="KW-1133">Transmembrane helix</keyword>
<dbReference type="InterPro" id="IPR029058">
    <property type="entry name" value="AB_hydrolase_fold"/>
</dbReference>